<name>A0A5B9DLI4_9HYPH</name>
<organism evidence="1 2">
    <name type="scientific">Paradevosia tibetensis</name>
    <dbReference type="NCBI Taxonomy" id="1447062"/>
    <lineage>
        <taxon>Bacteria</taxon>
        <taxon>Pseudomonadati</taxon>
        <taxon>Pseudomonadota</taxon>
        <taxon>Alphaproteobacteria</taxon>
        <taxon>Hyphomicrobiales</taxon>
        <taxon>Devosiaceae</taxon>
        <taxon>Paradevosia</taxon>
    </lineage>
</organism>
<keyword evidence="2" id="KW-1185">Reference proteome</keyword>
<dbReference type="AlphaFoldDB" id="A0A5B9DLI4"/>
<dbReference type="Proteomes" id="UP000321062">
    <property type="component" value="Chromosome"/>
</dbReference>
<proteinExistence type="predicted"/>
<sequence>MSALKGLRRFLRDIGTAAVLFALLAALYLLPPDTSLAEVEKSGVLRVCVPEAYPPLVTAEASRPGFDVELLEEITARMDLRLDLNRIAAMGRDFNPRNWRVTRTTCQLLAGGTVDSTRTRSFLDVTQPYLHTGWAVASPGGHLELKGALVGFYPGLTGLDRIALSRYLKENEARVRLVPGMEAIAAKIETGELAGGIGEVLATTAMADAHGWQVSELPLERYPVVLGLWRGDLTLKRRLEQVLGEIKSDGTLGQIADRYGVEAALE</sequence>
<dbReference type="EMBL" id="CP041690">
    <property type="protein sequence ID" value="QEE19258.1"/>
    <property type="molecule type" value="Genomic_DNA"/>
</dbReference>
<dbReference type="InterPro" id="IPR001638">
    <property type="entry name" value="Solute-binding_3/MltF_N"/>
</dbReference>
<reference evidence="1 2" key="1">
    <citation type="journal article" date="2015" name="Int. J. Syst. Evol. Microbiol.">
        <title>Youhaiella tibetensis gen. nov., sp. nov., isolated from subsurface sediment.</title>
        <authorList>
            <person name="Wang Y.X."/>
            <person name="Huang F.Q."/>
            <person name="Nogi Y."/>
            <person name="Pang S.J."/>
            <person name="Wang P.K."/>
            <person name="Lv J."/>
        </authorList>
    </citation>
    <scope>NUCLEOTIDE SEQUENCE [LARGE SCALE GENOMIC DNA]</scope>
    <source>
        <strain evidence="2">fig4</strain>
    </source>
</reference>
<evidence type="ECO:0000313" key="2">
    <source>
        <dbReference type="Proteomes" id="UP000321062"/>
    </source>
</evidence>
<dbReference type="KEGG" id="yti:FNA67_03325"/>
<protein>
    <submittedName>
        <fullName evidence="1">Transporter substrate-binding domain-containing protein</fullName>
    </submittedName>
</protein>
<dbReference type="OrthoDB" id="7812506at2"/>
<dbReference type="SMART" id="SM00062">
    <property type="entry name" value="PBPb"/>
    <property type="match status" value="1"/>
</dbReference>
<evidence type="ECO:0000313" key="1">
    <source>
        <dbReference type="EMBL" id="QEE19258.1"/>
    </source>
</evidence>
<accession>A0A5B9DLI4</accession>
<gene>
    <name evidence="1" type="ORF">FNA67_03325</name>
</gene>
<dbReference type="SUPFAM" id="SSF53850">
    <property type="entry name" value="Periplasmic binding protein-like II"/>
    <property type="match status" value="1"/>
</dbReference>
<dbReference type="RefSeq" id="WP_049707704.1">
    <property type="nucleotide sequence ID" value="NZ_BMFM01000001.1"/>
</dbReference>
<dbReference type="Gene3D" id="3.40.190.10">
    <property type="entry name" value="Periplasmic binding protein-like II"/>
    <property type="match status" value="2"/>
</dbReference>
<dbReference type="Pfam" id="PF00497">
    <property type="entry name" value="SBP_bac_3"/>
    <property type="match status" value="1"/>
</dbReference>